<evidence type="ECO:0000313" key="3">
    <source>
        <dbReference type="Proteomes" id="UP000475862"/>
    </source>
</evidence>
<gene>
    <name evidence="2" type="ORF">AGLY_015377</name>
</gene>
<reference evidence="2 3" key="1">
    <citation type="submission" date="2019-08" db="EMBL/GenBank/DDBJ databases">
        <title>The genome of the soybean aphid Biotype 1, its phylome, world population structure and adaptation to the North American continent.</title>
        <authorList>
            <person name="Giordano R."/>
            <person name="Donthu R.K."/>
            <person name="Hernandez A.G."/>
            <person name="Wright C.L."/>
            <person name="Zimin A.V."/>
        </authorList>
    </citation>
    <scope>NUCLEOTIDE SEQUENCE [LARGE SCALE GENOMIC DNA]</scope>
    <source>
        <tissue evidence="2">Whole aphids</tissue>
    </source>
</reference>
<dbReference type="EMBL" id="VYZN01000070">
    <property type="protein sequence ID" value="KAE9524338.1"/>
    <property type="molecule type" value="Genomic_DNA"/>
</dbReference>
<comment type="caution">
    <text evidence="2">The sequence shown here is derived from an EMBL/GenBank/DDBJ whole genome shotgun (WGS) entry which is preliminary data.</text>
</comment>
<dbReference type="Proteomes" id="UP000475862">
    <property type="component" value="Unassembled WGS sequence"/>
</dbReference>
<evidence type="ECO:0000313" key="2">
    <source>
        <dbReference type="EMBL" id="KAE9524338.1"/>
    </source>
</evidence>
<proteinExistence type="predicted"/>
<keyword evidence="3" id="KW-1185">Reference proteome</keyword>
<keyword evidence="1" id="KW-0812">Transmembrane</keyword>
<keyword evidence="1" id="KW-1133">Transmembrane helix</keyword>
<evidence type="ECO:0000256" key="1">
    <source>
        <dbReference type="SAM" id="Phobius"/>
    </source>
</evidence>
<protein>
    <submittedName>
        <fullName evidence="2">Uncharacterized protein</fullName>
    </submittedName>
</protein>
<feature type="non-terminal residue" evidence="2">
    <location>
        <position position="1"/>
    </location>
</feature>
<name>A0A6G0T1Q7_APHGL</name>
<organism evidence="2 3">
    <name type="scientific">Aphis glycines</name>
    <name type="common">Soybean aphid</name>
    <dbReference type="NCBI Taxonomy" id="307491"/>
    <lineage>
        <taxon>Eukaryota</taxon>
        <taxon>Metazoa</taxon>
        <taxon>Ecdysozoa</taxon>
        <taxon>Arthropoda</taxon>
        <taxon>Hexapoda</taxon>
        <taxon>Insecta</taxon>
        <taxon>Pterygota</taxon>
        <taxon>Neoptera</taxon>
        <taxon>Paraneoptera</taxon>
        <taxon>Hemiptera</taxon>
        <taxon>Sternorrhyncha</taxon>
        <taxon>Aphidomorpha</taxon>
        <taxon>Aphidoidea</taxon>
        <taxon>Aphididae</taxon>
        <taxon>Aphidini</taxon>
        <taxon>Aphis</taxon>
        <taxon>Aphis</taxon>
    </lineage>
</organism>
<accession>A0A6G0T1Q7</accession>
<dbReference type="AlphaFoldDB" id="A0A6G0T1Q7"/>
<feature type="transmembrane region" description="Helical" evidence="1">
    <location>
        <begin position="30"/>
        <end position="51"/>
    </location>
</feature>
<keyword evidence="1" id="KW-0472">Membrane</keyword>
<sequence>NSEIIYKWFHKIVQQTIMYKNDTIIYNRKFIKLFIVFIEFIVSIILTLFQINDCIKKLLMIAFKLEAVSKSLIQISSKKNKNKNKKKNITKSTNKYYTSDKKLLQYSFICKKIFYKKCVNKFYFKNCIKTFEVQNVLIIESLSQNYKINYFHKLFLLVINIIKGTQCKFIYKNNNTQQIKNSLLEFWK</sequence>